<feature type="region of interest" description="Disordered" evidence="1">
    <location>
        <begin position="145"/>
        <end position="243"/>
    </location>
</feature>
<organism evidence="2">
    <name type="scientific">Culex pipiens</name>
    <name type="common">House mosquito</name>
    <dbReference type="NCBI Taxonomy" id="7175"/>
    <lineage>
        <taxon>Eukaryota</taxon>
        <taxon>Metazoa</taxon>
        <taxon>Ecdysozoa</taxon>
        <taxon>Arthropoda</taxon>
        <taxon>Hexapoda</taxon>
        <taxon>Insecta</taxon>
        <taxon>Pterygota</taxon>
        <taxon>Neoptera</taxon>
        <taxon>Endopterygota</taxon>
        <taxon>Diptera</taxon>
        <taxon>Nematocera</taxon>
        <taxon>Culicoidea</taxon>
        <taxon>Culicidae</taxon>
        <taxon>Culicinae</taxon>
        <taxon>Culicini</taxon>
        <taxon>Culex</taxon>
        <taxon>Culex</taxon>
    </lineage>
</organism>
<evidence type="ECO:0000313" key="2">
    <source>
        <dbReference type="EMBL" id="CAG6590018.1"/>
    </source>
</evidence>
<sequence length="243" mass="27168">MQSVRVPGGGVQRAAAVRGDPEQADHRGDRKRKRHPDTTPPGGLRPQLDGLRLRDVQQRRRSPQEPVHVPVYPAFDSPPELGLLLDRFSVRIVLHAVDPHLPQPIFGLDGIDGRYRHGAVRHGHPGGRRGPAAAKQPELVDLRRHQGHQDHPRKQATSLHPALPQLIGKSRGTTRQEQPDLRVSRCNGHRRKPCPDTGTVPHRARPGEPQPDPVLVPHPRHDPLLQAPRTTRRQPHPEQTPQD</sequence>
<feature type="region of interest" description="Disordered" evidence="1">
    <location>
        <begin position="1"/>
        <end position="52"/>
    </location>
</feature>
<dbReference type="AlphaFoldDB" id="A0A8D8P6M8"/>
<dbReference type="EMBL" id="HBUE01217789">
    <property type="protein sequence ID" value="CAG6538007.1"/>
    <property type="molecule type" value="Transcribed_RNA"/>
</dbReference>
<proteinExistence type="predicted"/>
<reference evidence="2" key="1">
    <citation type="submission" date="2021-05" db="EMBL/GenBank/DDBJ databases">
        <authorList>
            <person name="Alioto T."/>
            <person name="Alioto T."/>
            <person name="Gomez Garrido J."/>
        </authorList>
    </citation>
    <scope>NUCLEOTIDE SEQUENCE</scope>
</reference>
<dbReference type="EMBL" id="HBUE01324344">
    <property type="protein sequence ID" value="CAG6590018.1"/>
    <property type="molecule type" value="Transcribed_RNA"/>
</dbReference>
<evidence type="ECO:0000256" key="1">
    <source>
        <dbReference type="SAM" id="MobiDB-lite"/>
    </source>
</evidence>
<feature type="compositionally biased region" description="Low complexity" evidence="1">
    <location>
        <begin position="1"/>
        <end position="18"/>
    </location>
</feature>
<protein>
    <submittedName>
        <fullName evidence="2">(northern house mosquito) hypothetical protein</fullName>
    </submittedName>
</protein>
<accession>A0A8D8P6M8</accession>
<name>A0A8D8P6M8_CULPI</name>
<feature type="compositionally biased region" description="Basic and acidic residues" evidence="1">
    <location>
        <begin position="19"/>
        <end position="28"/>
    </location>
</feature>